<dbReference type="Pfam" id="PF13692">
    <property type="entry name" value="Glyco_trans_1_4"/>
    <property type="match status" value="1"/>
</dbReference>
<evidence type="ECO:0000313" key="3">
    <source>
        <dbReference type="Proteomes" id="UP000717634"/>
    </source>
</evidence>
<dbReference type="PANTHER" id="PTHR12526">
    <property type="entry name" value="GLYCOSYLTRANSFERASE"/>
    <property type="match status" value="1"/>
</dbReference>
<accession>A0ABX1HQL4</accession>
<gene>
    <name evidence="2" type="ORF">HBN54_004096</name>
</gene>
<dbReference type="PANTHER" id="PTHR12526:SF637">
    <property type="entry name" value="GLYCOSYLTRANSFERASE EPSF-RELATED"/>
    <property type="match status" value="1"/>
</dbReference>
<feature type="domain" description="Glycosyltransferase subfamily 4-like N-terminal" evidence="1">
    <location>
        <begin position="25"/>
        <end position="189"/>
    </location>
</feature>
<keyword evidence="3" id="KW-1185">Reference proteome</keyword>
<protein>
    <submittedName>
        <fullName evidence="2">Glycosyltransferase involved in cell wall biosynthesis</fullName>
    </submittedName>
</protein>
<dbReference type="InterPro" id="IPR028098">
    <property type="entry name" value="Glyco_trans_4-like_N"/>
</dbReference>
<organism evidence="2 3">
    <name type="scientific">Hymenobacter artigasi</name>
    <dbReference type="NCBI Taxonomy" id="2719616"/>
    <lineage>
        <taxon>Bacteria</taxon>
        <taxon>Pseudomonadati</taxon>
        <taxon>Bacteroidota</taxon>
        <taxon>Cytophagia</taxon>
        <taxon>Cytophagales</taxon>
        <taxon>Hymenobacteraceae</taxon>
        <taxon>Hymenobacter</taxon>
    </lineage>
</organism>
<dbReference type="EMBL" id="JAAVTK010000017">
    <property type="protein sequence ID" value="NKI91477.1"/>
    <property type="molecule type" value="Genomic_DNA"/>
</dbReference>
<name>A0ABX1HQL4_9BACT</name>
<evidence type="ECO:0000259" key="1">
    <source>
        <dbReference type="Pfam" id="PF13439"/>
    </source>
</evidence>
<dbReference type="RefSeq" id="WP_168675041.1">
    <property type="nucleotide sequence ID" value="NZ_JAAVTK010000017.1"/>
</dbReference>
<proteinExistence type="predicted"/>
<comment type="caution">
    <text evidence="2">The sequence shown here is derived from an EMBL/GenBank/DDBJ whole genome shotgun (WGS) entry which is preliminary data.</text>
</comment>
<dbReference type="Gene3D" id="3.40.50.2000">
    <property type="entry name" value="Glycogen Phosphorylase B"/>
    <property type="match status" value="2"/>
</dbReference>
<dbReference type="CDD" id="cd03811">
    <property type="entry name" value="GT4_GT28_WabH-like"/>
    <property type="match status" value="1"/>
</dbReference>
<sequence>MKSALQTPAPERPALLLLIPNLGLGGAQRVFADHARLLAGPYKVTECVFNLDCAQGYETANELHDLSVPGGGGPLAKIGYFFRRCQLLRQLKRARRVAISISHLEGADYVNLLSGVGERRVLCVHGSKLHDRNMRGGLGWVRRHLLIPLLYRQAARIVTVSAGIRAELVEQLGLPASKVQVINNFFDDEAIRQQGALLPPSPYAEVLATHPVLVAAGRLAPEKNLLALLKVFAQVRQRIPSCKLLLVGQGEQYTALLARCHDLNLTVYQSGQQIGLARTAAVLFAGYQSQPHTFIARATIFVLPSLNEGFPMALGEAMVCSRPVAAADCPTGPREMLAPGTSPPKKPLRQAEMAAHGVLLPVISNLATVAADEQVWVDTLVQLLADADRRRALGEQASQRMRAFTKDTIGREWLALLEKL</sequence>
<reference evidence="2 3" key="1">
    <citation type="submission" date="2020-03" db="EMBL/GenBank/DDBJ databases">
        <title>Genomic Encyclopedia of Type Strains, Phase IV (KMG-V): Genome sequencing to study the core and pangenomes of soil and plant-associated prokaryotes.</title>
        <authorList>
            <person name="Whitman W."/>
        </authorList>
    </citation>
    <scope>NUCLEOTIDE SEQUENCE [LARGE SCALE GENOMIC DNA]</scope>
    <source>
        <strain evidence="2 3">1B</strain>
    </source>
</reference>
<dbReference type="Pfam" id="PF13439">
    <property type="entry name" value="Glyco_transf_4"/>
    <property type="match status" value="1"/>
</dbReference>
<evidence type="ECO:0000313" key="2">
    <source>
        <dbReference type="EMBL" id="NKI91477.1"/>
    </source>
</evidence>
<dbReference type="Proteomes" id="UP000717634">
    <property type="component" value="Unassembled WGS sequence"/>
</dbReference>
<dbReference type="SUPFAM" id="SSF53756">
    <property type="entry name" value="UDP-Glycosyltransferase/glycogen phosphorylase"/>
    <property type="match status" value="1"/>
</dbReference>